<dbReference type="Pfam" id="PF13814">
    <property type="entry name" value="Replic_Relax"/>
    <property type="match status" value="1"/>
</dbReference>
<sequence length="302" mass="34949">MSVAAGLTLTRSTVLGLFFIQRYRFLTIDQFARAAGMKRPAASDQLRVLERHGALGHFGNVGMRGYGKTPKVYFLKRKGYELLLRESDIPPDLIGSHKETFVEAKWSPQMFHRLHTVDLLIAAEVAIRSRPNLSMVRTFTEYRRVKRGTQIARETTDFVGTEETPENRIIPDAAFVLENVETGRRGLFFVEMDMATERIVSTITRDHRITLHFKIMQYDRYLQSGRFAKTYAPFGEFRFFTLLFVTFGEARVENIRRAVHGLPAELAAYYRFTTFELASEDFLGPIWKTRSINDNERYPLVR</sequence>
<dbReference type="AlphaFoldDB" id="A0A380TH27"/>
<dbReference type="SUPFAM" id="SSF46785">
    <property type="entry name" value="Winged helix' DNA-binding domain"/>
    <property type="match status" value="1"/>
</dbReference>
<reference evidence="1" key="1">
    <citation type="submission" date="2018-07" db="EMBL/GenBank/DDBJ databases">
        <authorList>
            <person name="Quirk P.G."/>
            <person name="Krulwich T.A."/>
        </authorList>
    </citation>
    <scope>NUCLEOTIDE SEQUENCE</scope>
</reference>
<proteinExistence type="predicted"/>
<gene>
    <name evidence="1" type="ORF">DF3PB_50020</name>
</gene>
<dbReference type="EMBL" id="UIDG01000445">
    <property type="protein sequence ID" value="SUS07750.1"/>
    <property type="molecule type" value="Genomic_DNA"/>
</dbReference>
<evidence type="ECO:0000313" key="1">
    <source>
        <dbReference type="EMBL" id="SUS07750.1"/>
    </source>
</evidence>
<organism evidence="1">
    <name type="scientific">metagenome</name>
    <dbReference type="NCBI Taxonomy" id="256318"/>
    <lineage>
        <taxon>unclassified sequences</taxon>
        <taxon>metagenomes</taxon>
    </lineage>
</organism>
<name>A0A380TH27_9ZZZZ</name>
<dbReference type="InterPro" id="IPR025855">
    <property type="entry name" value="Replic_Relax"/>
</dbReference>
<dbReference type="InterPro" id="IPR036390">
    <property type="entry name" value="WH_DNA-bd_sf"/>
</dbReference>
<accession>A0A380TH27</accession>
<protein>
    <submittedName>
        <fullName evidence="1">Uncharacterized protein</fullName>
    </submittedName>
</protein>